<organism evidence="1 2">
    <name type="scientific">Azospirillum argentinense</name>
    <dbReference type="NCBI Taxonomy" id="2970906"/>
    <lineage>
        <taxon>Bacteria</taxon>
        <taxon>Pseudomonadati</taxon>
        <taxon>Pseudomonadota</taxon>
        <taxon>Alphaproteobacteria</taxon>
        <taxon>Rhodospirillales</taxon>
        <taxon>Azospirillaceae</taxon>
        <taxon>Azospirillum</taxon>
    </lineage>
</organism>
<sequence length="71" mass="8007">MPNFKLLILMNCQVKRLVFSRQLSGRDHVGFATSCDERTHNLIMGFCEVGLRPIQDCRSGARFCETTEGDG</sequence>
<accession>A0A5B0KXV9</accession>
<reference evidence="1 2" key="1">
    <citation type="submission" date="2019-07" db="EMBL/GenBank/DDBJ databases">
        <title>Genome sequencing of the stress-tolerant strain Azospirillum brasilense Az19.</title>
        <authorList>
            <person name="Maroniche G.A."/>
            <person name="Garcia J.E."/>
            <person name="Pagnussat L."/>
            <person name="Amenta M."/>
            <person name="Creus C.M."/>
        </authorList>
    </citation>
    <scope>NUCLEOTIDE SEQUENCE [LARGE SCALE GENOMIC DNA]</scope>
    <source>
        <strain evidence="1 2">Az19</strain>
    </source>
</reference>
<comment type="caution">
    <text evidence="1">The sequence shown here is derived from an EMBL/GenBank/DDBJ whole genome shotgun (WGS) entry which is preliminary data.</text>
</comment>
<dbReference type="EMBL" id="VEWN01000004">
    <property type="protein sequence ID" value="KAA1056250.1"/>
    <property type="molecule type" value="Genomic_DNA"/>
</dbReference>
<evidence type="ECO:0000313" key="2">
    <source>
        <dbReference type="Proteomes" id="UP000325333"/>
    </source>
</evidence>
<name>A0A5B0KXV9_9PROT</name>
<dbReference type="Proteomes" id="UP000325333">
    <property type="component" value="Unassembled WGS sequence"/>
</dbReference>
<proteinExistence type="predicted"/>
<gene>
    <name evidence="1" type="ORF">FH063_004398</name>
</gene>
<dbReference type="AlphaFoldDB" id="A0A5B0KXV9"/>
<evidence type="ECO:0000313" key="1">
    <source>
        <dbReference type="EMBL" id="KAA1056250.1"/>
    </source>
</evidence>
<protein>
    <submittedName>
        <fullName evidence="1">Uncharacterized protein</fullName>
    </submittedName>
</protein>